<feature type="compositionally biased region" description="Basic and acidic residues" evidence="1">
    <location>
        <begin position="1"/>
        <end position="13"/>
    </location>
</feature>
<organism evidence="2 3">
    <name type="scientific">Ramazzottius varieornatus</name>
    <name type="common">Water bear</name>
    <name type="synonym">Tardigrade</name>
    <dbReference type="NCBI Taxonomy" id="947166"/>
    <lineage>
        <taxon>Eukaryota</taxon>
        <taxon>Metazoa</taxon>
        <taxon>Ecdysozoa</taxon>
        <taxon>Tardigrada</taxon>
        <taxon>Eutardigrada</taxon>
        <taxon>Parachela</taxon>
        <taxon>Hypsibioidea</taxon>
        <taxon>Ramazzottiidae</taxon>
        <taxon>Ramazzottius</taxon>
    </lineage>
</organism>
<dbReference type="EMBL" id="BDGG01000015">
    <property type="protein sequence ID" value="GAV07722.1"/>
    <property type="molecule type" value="Genomic_DNA"/>
</dbReference>
<proteinExistence type="predicted"/>
<dbReference type="Proteomes" id="UP000186922">
    <property type="component" value="Unassembled WGS sequence"/>
</dbReference>
<protein>
    <submittedName>
        <fullName evidence="2">Uncharacterized protein</fullName>
    </submittedName>
</protein>
<gene>
    <name evidence="2" type="primary">RvY_17529-1</name>
    <name evidence="2" type="synonym">RvY_17529.1</name>
    <name evidence="2" type="ORF">RvY_17529</name>
</gene>
<dbReference type="AlphaFoldDB" id="A0A1D1W2F2"/>
<accession>A0A1D1W2F2</accession>
<reference evidence="2 3" key="1">
    <citation type="journal article" date="2016" name="Nat. Commun.">
        <title>Extremotolerant tardigrade genome and improved radiotolerance of human cultured cells by tardigrade-unique protein.</title>
        <authorList>
            <person name="Hashimoto T."/>
            <person name="Horikawa D.D."/>
            <person name="Saito Y."/>
            <person name="Kuwahara H."/>
            <person name="Kozuka-Hata H."/>
            <person name="Shin-I T."/>
            <person name="Minakuchi Y."/>
            <person name="Ohishi K."/>
            <person name="Motoyama A."/>
            <person name="Aizu T."/>
            <person name="Enomoto A."/>
            <person name="Kondo K."/>
            <person name="Tanaka S."/>
            <person name="Hara Y."/>
            <person name="Koshikawa S."/>
            <person name="Sagara H."/>
            <person name="Miura T."/>
            <person name="Yokobori S."/>
            <person name="Miyagawa K."/>
            <person name="Suzuki Y."/>
            <person name="Kubo T."/>
            <person name="Oyama M."/>
            <person name="Kohara Y."/>
            <person name="Fujiyama A."/>
            <person name="Arakawa K."/>
            <person name="Katayama T."/>
            <person name="Toyoda A."/>
            <person name="Kunieda T."/>
        </authorList>
    </citation>
    <scope>NUCLEOTIDE SEQUENCE [LARGE SCALE GENOMIC DNA]</scope>
    <source>
        <strain evidence="2 3">YOKOZUNA-1</strain>
    </source>
</reference>
<comment type="caution">
    <text evidence="2">The sequence shown here is derived from an EMBL/GenBank/DDBJ whole genome shotgun (WGS) entry which is preliminary data.</text>
</comment>
<sequence>MRDGQRGNERACDSSHSTLPKKPHFLPSHQQPTKSSRRSLDSKKRTKGKAASAQPAPGTTGATKEQVCQRTLYPRQPQQWSKRLVGPLPQLMALPAVEQL</sequence>
<feature type="region of interest" description="Disordered" evidence="1">
    <location>
        <begin position="1"/>
        <end position="67"/>
    </location>
</feature>
<name>A0A1D1W2F2_RAMVA</name>
<evidence type="ECO:0000313" key="2">
    <source>
        <dbReference type="EMBL" id="GAV07722.1"/>
    </source>
</evidence>
<evidence type="ECO:0000313" key="3">
    <source>
        <dbReference type="Proteomes" id="UP000186922"/>
    </source>
</evidence>
<keyword evidence="3" id="KW-1185">Reference proteome</keyword>
<evidence type="ECO:0000256" key="1">
    <source>
        <dbReference type="SAM" id="MobiDB-lite"/>
    </source>
</evidence>